<comment type="catalytic activity">
    <reaction evidence="10">
        <text>an acyl phosphate + sn-glycerol 3-phosphate = a 1-acyl-sn-glycero-3-phosphate + phosphate</text>
        <dbReference type="Rhea" id="RHEA:34075"/>
        <dbReference type="ChEBI" id="CHEBI:43474"/>
        <dbReference type="ChEBI" id="CHEBI:57597"/>
        <dbReference type="ChEBI" id="CHEBI:57970"/>
        <dbReference type="ChEBI" id="CHEBI:59918"/>
        <dbReference type="EC" id="2.3.1.275"/>
    </reaction>
</comment>
<comment type="function">
    <text evidence="10">Catalyzes the transfer of an acyl group from acyl-phosphate (acyl-PO(4)) to glycerol-3-phosphate (G3P) to form lysophosphatidic acid (LPA). This enzyme utilizes acyl-phosphate as fatty acyl donor, but not acyl-CoA or acyl-ACP.</text>
</comment>
<dbReference type="PANTHER" id="PTHR30309:SF0">
    <property type="entry name" value="GLYCEROL-3-PHOSPHATE ACYLTRANSFERASE-RELATED"/>
    <property type="match status" value="1"/>
</dbReference>
<keyword evidence="3 10" id="KW-0808">Transferase</keyword>
<evidence type="ECO:0000256" key="1">
    <source>
        <dbReference type="ARBA" id="ARBA00022475"/>
    </source>
</evidence>
<comment type="caution">
    <text evidence="11">The sequence shown here is derived from an EMBL/GenBank/DDBJ whole genome shotgun (WGS) entry which is preliminary data.</text>
</comment>
<dbReference type="AlphaFoldDB" id="A0A9X0WCY5"/>
<evidence type="ECO:0000313" key="12">
    <source>
        <dbReference type="Proteomes" id="UP001138768"/>
    </source>
</evidence>
<dbReference type="SMART" id="SM01207">
    <property type="entry name" value="G3P_acyltransf"/>
    <property type="match status" value="1"/>
</dbReference>
<protein>
    <recommendedName>
        <fullName evidence="10">Glycerol-3-phosphate acyltransferase</fullName>
    </recommendedName>
    <alternativeName>
        <fullName evidence="10">Acyl-PO4 G3P acyltransferase</fullName>
    </alternativeName>
    <alternativeName>
        <fullName evidence="10">Acyl-phosphate--glycerol-3-phosphate acyltransferase</fullName>
    </alternativeName>
    <alternativeName>
        <fullName evidence="10">G3P acyltransferase</fullName>
        <shortName evidence="10">GPAT</shortName>
        <ecNumber evidence="10">2.3.1.275</ecNumber>
    </alternativeName>
    <alternativeName>
        <fullName evidence="10">Lysophosphatidic acid synthase</fullName>
        <shortName evidence="10">LPA synthase</shortName>
    </alternativeName>
</protein>
<comment type="subunit">
    <text evidence="10">Probably interacts with PlsX.</text>
</comment>
<keyword evidence="1 10" id="KW-1003">Cell membrane</keyword>
<evidence type="ECO:0000256" key="2">
    <source>
        <dbReference type="ARBA" id="ARBA00022516"/>
    </source>
</evidence>
<dbReference type="EC" id="2.3.1.275" evidence="10"/>
<dbReference type="PANTHER" id="PTHR30309">
    <property type="entry name" value="INNER MEMBRANE PROTEIN YGIH"/>
    <property type="match status" value="1"/>
</dbReference>
<keyword evidence="2 10" id="KW-0444">Lipid biosynthesis</keyword>
<evidence type="ECO:0000256" key="6">
    <source>
        <dbReference type="ARBA" id="ARBA00023098"/>
    </source>
</evidence>
<evidence type="ECO:0000313" key="11">
    <source>
        <dbReference type="EMBL" id="MBK1621101.1"/>
    </source>
</evidence>
<dbReference type="NCBIfam" id="TIGR00023">
    <property type="entry name" value="glycerol-3-phosphate 1-O-acyltransferase PlsY"/>
    <property type="match status" value="1"/>
</dbReference>
<dbReference type="RefSeq" id="WP_200249288.1">
    <property type="nucleotide sequence ID" value="NZ_NRRY01000058.1"/>
</dbReference>
<gene>
    <name evidence="10 11" type="primary">plsY</name>
    <name evidence="11" type="ORF">CKO42_22300</name>
</gene>
<feature type="transmembrane region" description="Helical" evidence="10">
    <location>
        <begin position="6"/>
        <end position="28"/>
    </location>
</feature>
<feature type="transmembrane region" description="Helical" evidence="10">
    <location>
        <begin position="81"/>
        <end position="108"/>
    </location>
</feature>
<reference evidence="11 12" key="1">
    <citation type="journal article" date="2020" name="Microorganisms">
        <title>Osmotic Adaptation and Compatible Solute Biosynthesis of Phototrophic Bacteria as Revealed from Genome Analyses.</title>
        <authorList>
            <person name="Imhoff J.F."/>
            <person name="Rahn T."/>
            <person name="Kunzel S."/>
            <person name="Keller A."/>
            <person name="Neulinger S.C."/>
        </authorList>
    </citation>
    <scope>NUCLEOTIDE SEQUENCE [LARGE SCALE GENOMIC DNA]</scope>
    <source>
        <strain evidence="11 12">DSM 25653</strain>
    </source>
</reference>
<feature type="transmembrane region" description="Helical" evidence="10">
    <location>
        <begin position="128"/>
        <end position="146"/>
    </location>
</feature>
<evidence type="ECO:0000256" key="8">
    <source>
        <dbReference type="ARBA" id="ARBA00023209"/>
    </source>
</evidence>
<comment type="subcellular location">
    <subcellularLocation>
        <location evidence="10">Cell membrane</location>
        <topology evidence="10">Multi-pass membrane protein</topology>
    </subcellularLocation>
</comment>
<comment type="pathway">
    <text evidence="10">Lipid metabolism; phospholipid metabolism.</text>
</comment>
<evidence type="ECO:0000256" key="5">
    <source>
        <dbReference type="ARBA" id="ARBA00022989"/>
    </source>
</evidence>
<accession>A0A9X0WCY5</accession>
<comment type="similarity">
    <text evidence="10">Belongs to the PlsY family.</text>
</comment>
<dbReference type="EMBL" id="NRRY01000058">
    <property type="protein sequence ID" value="MBK1621101.1"/>
    <property type="molecule type" value="Genomic_DNA"/>
</dbReference>
<organism evidence="11 12">
    <name type="scientific">Lamprobacter modestohalophilus</name>
    <dbReference type="NCBI Taxonomy" id="1064514"/>
    <lineage>
        <taxon>Bacteria</taxon>
        <taxon>Pseudomonadati</taxon>
        <taxon>Pseudomonadota</taxon>
        <taxon>Gammaproteobacteria</taxon>
        <taxon>Chromatiales</taxon>
        <taxon>Chromatiaceae</taxon>
        <taxon>Lamprobacter</taxon>
    </lineage>
</organism>
<dbReference type="GO" id="GO:0008654">
    <property type="term" value="P:phospholipid biosynthetic process"/>
    <property type="evidence" value="ECO:0007669"/>
    <property type="project" value="UniProtKB-UniRule"/>
</dbReference>
<evidence type="ECO:0000256" key="10">
    <source>
        <dbReference type="HAMAP-Rule" id="MF_01043"/>
    </source>
</evidence>
<evidence type="ECO:0000256" key="7">
    <source>
        <dbReference type="ARBA" id="ARBA00023136"/>
    </source>
</evidence>
<dbReference type="GO" id="GO:0005886">
    <property type="term" value="C:plasma membrane"/>
    <property type="evidence" value="ECO:0007669"/>
    <property type="project" value="UniProtKB-SubCell"/>
</dbReference>
<keyword evidence="9 10" id="KW-1208">Phospholipid metabolism</keyword>
<proteinExistence type="inferred from homology"/>
<keyword evidence="8 10" id="KW-0594">Phospholipid biosynthesis</keyword>
<name>A0A9X0WCY5_9GAMM</name>
<feature type="transmembrane region" description="Helical" evidence="10">
    <location>
        <begin position="153"/>
        <end position="171"/>
    </location>
</feature>
<keyword evidence="5 10" id="KW-1133">Transmembrane helix</keyword>
<keyword evidence="11" id="KW-0012">Acyltransferase</keyword>
<keyword evidence="7 10" id="KW-0472">Membrane</keyword>
<evidence type="ECO:0000256" key="9">
    <source>
        <dbReference type="ARBA" id="ARBA00023264"/>
    </source>
</evidence>
<evidence type="ECO:0000256" key="3">
    <source>
        <dbReference type="ARBA" id="ARBA00022679"/>
    </source>
</evidence>
<keyword evidence="6 10" id="KW-0443">Lipid metabolism</keyword>
<sequence>MDALLLSNTLLVIGAYLLGSISSAIIVCRLMGLPDPRTQGSGNPGATNVLRIGGPKARKAAAITLFGDSLKGFLPMFATHLLGAIGLVDSGAWLLAAVALAAFFGHLYPVFFGFKGGKGVATALGVQFGLWLPIGAGVAAIWLFVAKVLKVSSASALVSMAAAPLLVWLLWPLHSESGTAVLVGMQTLMTLVLFWRHRSNIRNLISGTEGRIGADEPASETDSAGKT</sequence>
<dbReference type="Pfam" id="PF02660">
    <property type="entry name" value="G3P_acyltransf"/>
    <property type="match status" value="1"/>
</dbReference>
<keyword evidence="4 10" id="KW-0812">Transmembrane</keyword>
<dbReference type="HAMAP" id="MF_01043">
    <property type="entry name" value="PlsY"/>
    <property type="match status" value="1"/>
</dbReference>
<dbReference type="GO" id="GO:0043772">
    <property type="term" value="F:acyl-phosphate glycerol-3-phosphate acyltransferase activity"/>
    <property type="evidence" value="ECO:0007669"/>
    <property type="project" value="UniProtKB-UniRule"/>
</dbReference>
<keyword evidence="12" id="KW-1185">Reference proteome</keyword>
<dbReference type="Proteomes" id="UP001138768">
    <property type="component" value="Unassembled WGS sequence"/>
</dbReference>
<feature type="transmembrane region" description="Helical" evidence="10">
    <location>
        <begin position="177"/>
        <end position="195"/>
    </location>
</feature>
<dbReference type="InterPro" id="IPR003811">
    <property type="entry name" value="G3P_acylTferase_PlsY"/>
</dbReference>
<evidence type="ECO:0000256" key="4">
    <source>
        <dbReference type="ARBA" id="ARBA00022692"/>
    </source>
</evidence>